<feature type="domain" description="N-acetyltransferase" evidence="1">
    <location>
        <begin position="6"/>
        <end position="161"/>
    </location>
</feature>
<dbReference type="InterPro" id="IPR016181">
    <property type="entry name" value="Acyl_CoA_acyltransferase"/>
</dbReference>
<dbReference type="Gene3D" id="3.40.630.30">
    <property type="match status" value="1"/>
</dbReference>
<dbReference type="RefSeq" id="WP_132070652.1">
    <property type="nucleotide sequence ID" value="NZ_SMLH01000004.1"/>
</dbReference>
<dbReference type="SUPFAM" id="SSF55729">
    <property type="entry name" value="Acyl-CoA N-acyltransferases (Nat)"/>
    <property type="match status" value="1"/>
</dbReference>
<reference evidence="2 3" key="1">
    <citation type="submission" date="2019-03" db="EMBL/GenBank/DDBJ databases">
        <title>Novel species of Flavobacterium.</title>
        <authorList>
            <person name="Liu Q."/>
            <person name="Xin Y.-H."/>
        </authorList>
    </citation>
    <scope>NUCLEOTIDE SEQUENCE [LARGE SCALE GENOMIC DNA]</scope>
    <source>
        <strain evidence="2 3">LB2P22</strain>
    </source>
</reference>
<sequence length="253" mass="29631">MMKEVHNIRPIQEEDIDAVVEVVREAFDSNYLIPSIYRCKGIRNFISSEINNVFSPYRYFVYCVGEEIAGYAEYKILKSSGVAFLNIIAVNNKYKNKGIGGILFKHTRDFFIKEGFCSIHLDVYETNFVALNWYTGFGFKKTSFNYFYKVGIDSENQKPFEFFVQNFAQYKVVNDVFGFYFLDISNASEDIRLGTIDGDLFIRGNYTQSLRIQLDDFTKKISFRKLYYLGSECNFSECEFIDKIIRMELNIKL</sequence>
<dbReference type="InterPro" id="IPR051556">
    <property type="entry name" value="N-term/lysine_N-AcTrnsfr"/>
</dbReference>
<evidence type="ECO:0000259" key="1">
    <source>
        <dbReference type="PROSITE" id="PS51186"/>
    </source>
</evidence>
<organism evidence="2 3">
    <name type="scientific">Flavobacterium ranwuense</name>
    <dbReference type="NCBI Taxonomy" id="2541725"/>
    <lineage>
        <taxon>Bacteria</taxon>
        <taxon>Pseudomonadati</taxon>
        <taxon>Bacteroidota</taxon>
        <taxon>Flavobacteriia</taxon>
        <taxon>Flavobacteriales</taxon>
        <taxon>Flavobacteriaceae</taxon>
        <taxon>Flavobacterium</taxon>
    </lineage>
</organism>
<dbReference type="PANTHER" id="PTHR42919">
    <property type="entry name" value="N-ALPHA-ACETYLTRANSFERASE"/>
    <property type="match status" value="1"/>
</dbReference>
<dbReference type="InterPro" id="IPR000182">
    <property type="entry name" value="GNAT_dom"/>
</dbReference>
<dbReference type="Proteomes" id="UP000294685">
    <property type="component" value="Unassembled WGS sequence"/>
</dbReference>
<evidence type="ECO:0000313" key="2">
    <source>
        <dbReference type="EMBL" id="TDE29155.1"/>
    </source>
</evidence>
<name>A0ABY2DQX5_9FLAO</name>
<protein>
    <submittedName>
        <fullName evidence="2">GNAT family N-acetyltransferase</fullName>
    </submittedName>
</protein>
<dbReference type="PROSITE" id="PS51186">
    <property type="entry name" value="GNAT"/>
    <property type="match status" value="1"/>
</dbReference>
<dbReference type="EMBL" id="SMLH01000004">
    <property type="protein sequence ID" value="TDE29155.1"/>
    <property type="molecule type" value="Genomic_DNA"/>
</dbReference>
<dbReference type="CDD" id="cd04301">
    <property type="entry name" value="NAT_SF"/>
    <property type="match status" value="1"/>
</dbReference>
<dbReference type="PANTHER" id="PTHR42919:SF40">
    <property type="entry name" value="FAMILY ACETYLTRANSFERASE, PUTATIVE-RELATED"/>
    <property type="match status" value="1"/>
</dbReference>
<gene>
    <name evidence="2" type="ORF">E0I61_08285</name>
</gene>
<comment type="caution">
    <text evidence="2">The sequence shown here is derived from an EMBL/GenBank/DDBJ whole genome shotgun (WGS) entry which is preliminary data.</text>
</comment>
<accession>A0ABY2DQX5</accession>
<dbReference type="Pfam" id="PF00583">
    <property type="entry name" value="Acetyltransf_1"/>
    <property type="match status" value="1"/>
</dbReference>
<proteinExistence type="predicted"/>
<keyword evidence="3" id="KW-1185">Reference proteome</keyword>
<evidence type="ECO:0000313" key="3">
    <source>
        <dbReference type="Proteomes" id="UP000294685"/>
    </source>
</evidence>